<accession>A0A4C1Z3P7</accession>
<organism evidence="1 2">
    <name type="scientific">Eumeta variegata</name>
    <name type="common">Bagworm moth</name>
    <name type="synonym">Eumeta japonica</name>
    <dbReference type="NCBI Taxonomy" id="151549"/>
    <lineage>
        <taxon>Eukaryota</taxon>
        <taxon>Metazoa</taxon>
        <taxon>Ecdysozoa</taxon>
        <taxon>Arthropoda</taxon>
        <taxon>Hexapoda</taxon>
        <taxon>Insecta</taxon>
        <taxon>Pterygota</taxon>
        <taxon>Neoptera</taxon>
        <taxon>Endopterygota</taxon>
        <taxon>Lepidoptera</taxon>
        <taxon>Glossata</taxon>
        <taxon>Ditrysia</taxon>
        <taxon>Tineoidea</taxon>
        <taxon>Psychidae</taxon>
        <taxon>Oiketicinae</taxon>
        <taxon>Eumeta</taxon>
    </lineage>
</organism>
<proteinExistence type="predicted"/>
<evidence type="ECO:0000313" key="1">
    <source>
        <dbReference type="EMBL" id="GBP82210.1"/>
    </source>
</evidence>
<name>A0A4C1Z3P7_EUMVA</name>
<dbReference type="EMBL" id="BGZK01001554">
    <property type="protein sequence ID" value="GBP82210.1"/>
    <property type="molecule type" value="Genomic_DNA"/>
</dbReference>
<sequence>MSDGRGIGAVLVIGYGSLKIVVRDSDNPRLIRTRQMAPSQSRSVEGRAPRRASFTPIANPVHMRAYRVYESDISQLVLSAYTWCPLSACLVQRPPAVRRRHDTPRPSSRAVLSKCECCRNEVERGITSSTWIVKVYFGIVAVAHGSETRVENSRHACATN</sequence>
<dbReference type="AlphaFoldDB" id="A0A4C1Z3P7"/>
<dbReference type="Proteomes" id="UP000299102">
    <property type="component" value="Unassembled WGS sequence"/>
</dbReference>
<protein>
    <submittedName>
        <fullName evidence="1">Uncharacterized protein</fullName>
    </submittedName>
</protein>
<keyword evidence="2" id="KW-1185">Reference proteome</keyword>
<comment type="caution">
    <text evidence="1">The sequence shown here is derived from an EMBL/GenBank/DDBJ whole genome shotgun (WGS) entry which is preliminary data.</text>
</comment>
<evidence type="ECO:0000313" key="2">
    <source>
        <dbReference type="Proteomes" id="UP000299102"/>
    </source>
</evidence>
<reference evidence="1 2" key="1">
    <citation type="journal article" date="2019" name="Commun. Biol.">
        <title>The bagworm genome reveals a unique fibroin gene that provides high tensile strength.</title>
        <authorList>
            <person name="Kono N."/>
            <person name="Nakamura H."/>
            <person name="Ohtoshi R."/>
            <person name="Tomita M."/>
            <person name="Numata K."/>
            <person name="Arakawa K."/>
        </authorList>
    </citation>
    <scope>NUCLEOTIDE SEQUENCE [LARGE SCALE GENOMIC DNA]</scope>
</reference>
<gene>
    <name evidence="1" type="ORF">EVAR_103658_1</name>
</gene>